<dbReference type="GO" id="GO:0008270">
    <property type="term" value="F:zinc ion binding"/>
    <property type="evidence" value="ECO:0007669"/>
    <property type="project" value="UniProtKB-KW"/>
</dbReference>
<comment type="caution">
    <text evidence="6">The sequence shown here is derived from an EMBL/GenBank/DDBJ whole genome shotgun (WGS) entry which is preliminary data.</text>
</comment>
<reference evidence="6 7" key="1">
    <citation type="submission" date="2020-04" db="EMBL/GenBank/DDBJ databases">
        <title>Perkinsus chesapeaki whole genome sequence.</title>
        <authorList>
            <person name="Bogema D.R."/>
        </authorList>
    </citation>
    <scope>NUCLEOTIDE SEQUENCE [LARGE SCALE GENOMIC DNA]</scope>
    <source>
        <strain evidence="6">ATCC PRA-425</strain>
    </source>
</reference>
<dbReference type="AlphaFoldDB" id="A0A7J6L8Q2"/>
<protein>
    <recommendedName>
        <fullName evidence="5">FLYWCH-type domain-containing protein</fullName>
    </recommendedName>
</protein>
<keyword evidence="7" id="KW-1185">Reference proteome</keyword>
<dbReference type="Gene3D" id="2.20.25.240">
    <property type="match status" value="1"/>
</dbReference>
<evidence type="ECO:0000256" key="1">
    <source>
        <dbReference type="ARBA" id="ARBA00022723"/>
    </source>
</evidence>
<evidence type="ECO:0000256" key="2">
    <source>
        <dbReference type="ARBA" id="ARBA00022771"/>
    </source>
</evidence>
<sequence>MIVSLCSEYPTVDLTLVPLEQPYYVESFSGRRSLLAFHGYLYRQDSSYKNKQHWRCINYHKEMHCPSTLITTGDIDDASTLIVMNLKKIKYHICGRPNARSRVLYHEAAKLAMSVDDDEKGSLVQIYDEIIGGEPPEVLEQLPKKESVLEYMRKMRVKARMGGAATRVQPSGKPTAEIHEDI</sequence>
<dbReference type="InterPro" id="IPR007588">
    <property type="entry name" value="Znf_FLYWCH"/>
</dbReference>
<dbReference type="EMBL" id="JAAPAO010000648">
    <property type="protein sequence ID" value="KAF4655598.1"/>
    <property type="molecule type" value="Genomic_DNA"/>
</dbReference>
<organism evidence="6 7">
    <name type="scientific">Perkinsus chesapeaki</name>
    <name type="common">Clam parasite</name>
    <name type="synonym">Perkinsus andrewsi</name>
    <dbReference type="NCBI Taxonomy" id="330153"/>
    <lineage>
        <taxon>Eukaryota</taxon>
        <taxon>Sar</taxon>
        <taxon>Alveolata</taxon>
        <taxon>Perkinsozoa</taxon>
        <taxon>Perkinsea</taxon>
        <taxon>Perkinsida</taxon>
        <taxon>Perkinsidae</taxon>
        <taxon>Perkinsus</taxon>
    </lineage>
</organism>
<name>A0A7J6L8Q2_PERCH</name>
<evidence type="ECO:0000256" key="3">
    <source>
        <dbReference type="ARBA" id="ARBA00022833"/>
    </source>
</evidence>
<dbReference type="Pfam" id="PF04500">
    <property type="entry name" value="FLYWCH"/>
    <property type="match status" value="1"/>
</dbReference>
<evidence type="ECO:0000256" key="4">
    <source>
        <dbReference type="SAM" id="MobiDB-lite"/>
    </source>
</evidence>
<dbReference type="Proteomes" id="UP000591131">
    <property type="component" value="Unassembled WGS sequence"/>
</dbReference>
<keyword evidence="2" id="KW-0863">Zinc-finger</keyword>
<accession>A0A7J6L8Q2</accession>
<dbReference type="OrthoDB" id="419864at2759"/>
<feature type="domain" description="FLYWCH-type" evidence="5">
    <location>
        <begin position="31"/>
        <end position="84"/>
    </location>
</feature>
<gene>
    <name evidence="6" type="ORF">FOL47_009355</name>
</gene>
<evidence type="ECO:0000313" key="6">
    <source>
        <dbReference type="EMBL" id="KAF4655598.1"/>
    </source>
</evidence>
<evidence type="ECO:0000313" key="7">
    <source>
        <dbReference type="Proteomes" id="UP000591131"/>
    </source>
</evidence>
<keyword evidence="1" id="KW-0479">Metal-binding</keyword>
<proteinExistence type="predicted"/>
<keyword evidence="3" id="KW-0862">Zinc</keyword>
<evidence type="ECO:0000259" key="5">
    <source>
        <dbReference type="Pfam" id="PF04500"/>
    </source>
</evidence>
<feature type="region of interest" description="Disordered" evidence="4">
    <location>
        <begin position="162"/>
        <end position="182"/>
    </location>
</feature>